<protein>
    <submittedName>
        <fullName evidence="1">Uncharacterized protein</fullName>
    </submittedName>
</protein>
<evidence type="ECO:0000313" key="1">
    <source>
        <dbReference type="EMBL" id="VIO65750.1"/>
    </source>
</evidence>
<dbReference type="AlphaFoldDB" id="A0A508SUL0"/>
<evidence type="ECO:0000313" key="2">
    <source>
        <dbReference type="Proteomes" id="UP000328092"/>
    </source>
</evidence>
<comment type="caution">
    <text evidence="1">The sequence shown here is derived from an EMBL/GenBank/DDBJ whole genome shotgun (WGS) entry which is preliminary data.</text>
</comment>
<gene>
    <name evidence="1" type="ORF">CI1B_08570</name>
</gene>
<accession>A0A508SUL0</accession>
<organism evidence="1 2">
    <name type="scientific">Bradyrhizobium ivorense</name>
    <dbReference type="NCBI Taxonomy" id="2511166"/>
    <lineage>
        <taxon>Bacteria</taxon>
        <taxon>Pseudomonadati</taxon>
        <taxon>Pseudomonadota</taxon>
        <taxon>Alphaproteobacteria</taxon>
        <taxon>Hyphomicrobiales</taxon>
        <taxon>Nitrobacteraceae</taxon>
        <taxon>Bradyrhizobium</taxon>
    </lineage>
</organism>
<dbReference type="Proteomes" id="UP000328092">
    <property type="component" value="Unassembled WGS sequence"/>
</dbReference>
<keyword evidence="2" id="KW-1185">Reference proteome</keyword>
<dbReference type="EMBL" id="CAADFC020000004">
    <property type="protein sequence ID" value="VIO65750.1"/>
    <property type="molecule type" value="Genomic_DNA"/>
</dbReference>
<reference evidence="1" key="1">
    <citation type="submission" date="2019-02" db="EMBL/GenBank/DDBJ databases">
        <authorList>
            <person name="Pothier F.J."/>
        </authorList>
    </citation>
    <scope>NUCLEOTIDE SEQUENCE</scope>
    <source>
        <strain evidence="1">CI-1B</strain>
    </source>
</reference>
<dbReference type="PROSITE" id="PS51257">
    <property type="entry name" value="PROKAR_LIPOPROTEIN"/>
    <property type="match status" value="1"/>
</dbReference>
<proteinExistence type="predicted"/>
<name>A0A508SUL0_9BRAD</name>
<sequence>MASLSRIRIPLMALALTVGCYVVVSAVVRTTALDRAAFPSDAAKISSPWDGKVPFLSEVLSPFKSELESNHALIVALQAIEAGRKKPTTVQSAQYTDAIRRVRQMLSISPYNPELWLALALLQAQRDPHDPIVFEALKMAYFTAPNDTRFVPVRLDVAGRFDLLADPDIKDLARNDIRLIMTRRPELKPAIVSAFRRASDRGKAFLQDAVQSIDPAFVPMLRG</sequence>